<proteinExistence type="predicted"/>
<evidence type="ECO:0000313" key="1">
    <source>
        <dbReference type="EMBL" id="MFC3909070.1"/>
    </source>
</evidence>
<protein>
    <recommendedName>
        <fullName evidence="3">Ankyrin repeat protein</fullName>
    </recommendedName>
</protein>
<reference evidence="2" key="1">
    <citation type="journal article" date="2019" name="Int. J. Syst. Evol. Microbiol.">
        <title>The Global Catalogue of Microorganisms (GCM) 10K type strain sequencing project: providing services to taxonomists for standard genome sequencing and annotation.</title>
        <authorList>
            <consortium name="The Broad Institute Genomics Platform"/>
            <consortium name="The Broad Institute Genome Sequencing Center for Infectious Disease"/>
            <person name="Wu L."/>
            <person name="Ma J."/>
        </authorList>
    </citation>
    <scope>NUCLEOTIDE SEQUENCE [LARGE SCALE GENOMIC DNA]</scope>
    <source>
        <strain evidence="2">CCUG 59858</strain>
    </source>
</reference>
<comment type="caution">
    <text evidence="1">The sequence shown here is derived from an EMBL/GenBank/DDBJ whole genome shotgun (WGS) entry which is preliminary data.</text>
</comment>
<keyword evidence="2" id="KW-1185">Reference proteome</keyword>
<accession>A0ABV8CFH5</accession>
<organism evidence="1 2">
    <name type="scientific">Legionella dresdenensis</name>
    <dbReference type="NCBI Taxonomy" id="450200"/>
    <lineage>
        <taxon>Bacteria</taxon>
        <taxon>Pseudomonadati</taxon>
        <taxon>Pseudomonadota</taxon>
        <taxon>Gammaproteobacteria</taxon>
        <taxon>Legionellales</taxon>
        <taxon>Legionellaceae</taxon>
        <taxon>Legionella</taxon>
    </lineage>
</organism>
<dbReference type="Proteomes" id="UP001595758">
    <property type="component" value="Unassembled WGS sequence"/>
</dbReference>
<dbReference type="EMBL" id="JBHSAB010000019">
    <property type="protein sequence ID" value="MFC3909070.1"/>
    <property type="molecule type" value="Genomic_DNA"/>
</dbReference>
<evidence type="ECO:0000313" key="2">
    <source>
        <dbReference type="Proteomes" id="UP001595758"/>
    </source>
</evidence>
<evidence type="ECO:0008006" key="3">
    <source>
        <dbReference type="Google" id="ProtNLM"/>
    </source>
</evidence>
<dbReference type="RefSeq" id="WP_382342942.1">
    <property type="nucleotide sequence ID" value="NZ_JBHSAB010000019.1"/>
</dbReference>
<sequence>MSITLDNIKKFLAERAPLERSEAIPLNHTELVWQITADEYNEELALLKDLVEQTPDIEEFLAQFKQQCQQRAGQIANSHLSFIDYPESPANQLYWNLARSAGLGETLGQLLVLMLPAETKILDVKLAEQDGEDTLDSQEIMLADAVEQGALAEEPELESLHHFIPDGTLLFDARTVAEFNFTQHQLLRPNLAGYGEQLSAKFYCHNEFLEILYGHLQAANRGLELKALLQWFLENAGDLKNFHFYLDDLPEEVREEMFALSEEDESARTFYDALLLLEEGNAEEAQQIMEAVARNPANQEFLCSIPEMVDHEGIRQLYSGIKLSTRGTHDVYNKFDDSRFEKCLAHVVINDVPGLIELLRNAAPSFYETLLKFITIDADDNFFHELINAIGDELPPQHQQCLIDALTLHQEKFPAFEQLILEASEIESAVDPEKEALSEIIDTLICSIEYGKGSRWTSGKGSDKVEKLSSLKNNIAAKETDAIIAELATICQMRRNPLHFWAAPDSAFELELLLTAKGLVRSDNTVTASV</sequence>
<gene>
    <name evidence="1" type="ORF">ACFORL_08285</name>
</gene>
<name>A0ABV8CFH5_9GAMM</name>